<gene>
    <name evidence="3" type="ORF">BACCELL_00592</name>
</gene>
<dbReference type="InterPro" id="IPR025277">
    <property type="entry name" value="Apiosidase-like_cat_dom"/>
</dbReference>
<evidence type="ECO:0000256" key="1">
    <source>
        <dbReference type="SAM" id="SignalP"/>
    </source>
</evidence>
<comment type="caution">
    <text evidence="3">The sequence shown here is derived from an EMBL/GenBank/DDBJ whole genome shotgun (WGS) entry which is preliminary data.</text>
</comment>
<dbReference type="InterPro" id="IPR017853">
    <property type="entry name" value="GH"/>
</dbReference>
<protein>
    <recommendedName>
        <fullName evidence="2">Apiosidase-like catalytic domain-containing protein</fullName>
    </recommendedName>
</protein>
<reference evidence="3 4" key="1">
    <citation type="submission" date="2008-12" db="EMBL/GenBank/DDBJ databases">
        <authorList>
            <person name="Fulton L."/>
            <person name="Clifton S."/>
            <person name="Fulton B."/>
            <person name="Xu J."/>
            <person name="Minx P."/>
            <person name="Pepin K.H."/>
            <person name="Johnson M."/>
            <person name="Bhonagiri V."/>
            <person name="Nash W.E."/>
            <person name="Mardis E.R."/>
            <person name="Wilson R.K."/>
        </authorList>
    </citation>
    <scope>NUCLEOTIDE SEQUENCE [LARGE SCALE GENOMIC DNA]</scope>
    <source>
        <strain evidence="3 4">DSM 14838</strain>
    </source>
</reference>
<feature type="signal peptide" evidence="1">
    <location>
        <begin position="1"/>
        <end position="34"/>
    </location>
</feature>
<accession>E2N8J7</accession>
<evidence type="ECO:0000259" key="2">
    <source>
        <dbReference type="Pfam" id="PF13204"/>
    </source>
</evidence>
<proteinExistence type="predicted"/>
<dbReference type="HOGENOM" id="CLU_023504_0_1_10"/>
<feature type="domain" description="Apiosidase-like catalytic" evidence="2">
    <location>
        <begin position="53"/>
        <end position="327"/>
    </location>
</feature>
<dbReference type="Pfam" id="PF13204">
    <property type="entry name" value="Apiosidase"/>
    <property type="match status" value="1"/>
</dbReference>
<name>E2N8J7_9BACE</name>
<dbReference type="Gene3D" id="3.20.20.80">
    <property type="entry name" value="Glycosidases"/>
    <property type="match status" value="1"/>
</dbReference>
<dbReference type="Proteomes" id="UP000003711">
    <property type="component" value="Unassembled WGS sequence"/>
</dbReference>
<evidence type="ECO:0000313" key="3">
    <source>
        <dbReference type="EMBL" id="EEF91761.1"/>
    </source>
</evidence>
<feature type="chain" id="PRO_5003161002" description="Apiosidase-like catalytic domain-containing protein" evidence="1">
    <location>
        <begin position="35"/>
        <end position="327"/>
    </location>
</feature>
<feature type="non-terminal residue" evidence="3">
    <location>
        <position position="327"/>
    </location>
</feature>
<dbReference type="SUPFAM" id="SSF51445">
    <property type="entry name" value="(Trans)glycosidases"/>
    <property type="match status" value="1"/>
</dbReference>
<dbReference type="EMBL" id="ACCH01000057">
    <property type="protein sequence ID" value="EEF91761.1"/>
    <property type="molecule type" value="Genomic_DNA"/>
</dbReference>
<evidence type="ECO:0000313" key="4">
    <source>
        <dbReference type="Proteomes" id="UP000003711"/>
    </source>
</evidence>
<dbReference type="AlphaFoldDB" id="E2N8J7"/>
<reference evidence="3 4" key="2">
    <citation type="submission" date="2009-01" db="EMBL/GenBank/DDBJ databases">
        <title>Draft genome sequence of Bacteroides cellulosilyticus (DSM 14838).</title>
        <authorList>
            <person name="Sudarsanam P."/>
            <person name="Ley R."/>
            <person name="Guruge J."/>
            <person name="Turnbaugh P.J."/>
            <person name="Mahowald M."/>
            <person name="Liep D."/>
            <person name="Gordon J."/>
        </authorList>
    </citation>
    <scope>NUCLEOTIDE SEQUENCE [LARGE SCALE GENOMIC DNA]</scope>
    <source>
        <strain evidence="3 4">DSM 14838</strain>
    </source>
</reference>
<dbReference type="PANTHER" id="PTHR37836:SF3">
    <property type="entry name" value="ENDOGLUCANASE"/>
    <property type="match status" value="1"/>
</dbReference>
<dbReference type="PANTHER" id="PTHR37836">
    <property type="entry name" value="LMO1036 PROTEIN"/>
    <property type="match status" value="1"/>
</dbReference>
<organism evidence="3 4">
    <name type="scientific">Bacteroides cellulosilyticus DSM 14838</name>
    <dbReference type="NCBI Taxonomy" id="537012"/>
    <lineage>
        <taxon>Bacteria</taxon>
        <taxon>Pseudomonadati</taxon>
        <taxon>Bacteroidota</taxon>
        <taxon>Bacteroidia</taxon>
        <taxon>Bacteroidales</taxon>
        <taxon>Bacteroidaceae</taxon>
        <taxon>Bacteroides</taxon>
    </lineage>
</organism>
<keyword evidence="1" id="KW-0732">Signal</keyword>
<sequence>MIKQTIIITSITMKTFKLIPFLLLLLTMAMPASAQKKTQKTYIPWNNGKLMVSEEGRYLKHENGTPFFWLGETGWLLPQRLNRDEAEYYLEQCKQRGYNVIQVQTLNNVPSINTYGQYSMTDGYNFKNINQKGVYGYWDHMDYIIRTAARKGLYIGMVCIWGSPVSRGEMTVEQAKAYGKFLAERYKDEPNIIWFIGGDIRGDVKTAEWEALATSIKAIDKNHLMTFHPRGRTTSSTWFNAAPWLDFNMFQSGHRRYGQRFGDGDYPIEENTEEDNWRFVERSMATNPMKPVIDGEPIYEEIPHGLHDENELRWKDYDVRRYAYWSV</sequence>